<evidence type="ECO:0000313" key="5">
    <source>
        <dbReference type="EMBL" id="MCP2012800.1"/>
    </source>
</evidence>
<dbReference type="Proteomes" id="UP001155901">
    <property type="component" value="Unassembled WGS sequence"/>
</dbReference>
<dbReference type="GO" id="GO:0008460">
    <property type="term" value="F:dTDP-glucose 4,6-dehydratase activity"/>
    <property type="evidence" value="ECO:0007669"/>
    <property type="project" value="UniProtKB-EC"/>
</dbReference>
<dbReference type="Pfam" id="PF01370">
    <property type="entry name" value="Epimerase"/>
    <property type="match status" value="1"/>
</dbReference>
<gene>
    <name evidence="4" type="ORF">KVP70_32580</name>
    <name evidence="5" type="ORF">L1274_006571</name>
</gene>
<dbReference type="CDD" id="cd08946">
    <property type="entry name" value="SDR_e"/>
    <property type="match status" value="1"/>
</dbReference>
<keyword evidence="7" id="KW-1185">Reference proteome</keyword>
<sequence length="357" mass="39317">MADPRYTEARQDALAACATQADVRAALARQHIAVTGGTGFLGTWIAELVAAMNDQYNLGITLDLYARNIAEWQQKYPHLATRLDIRLRSQDVRSSFEFAKNTNYVIHAAGIPNNRVHASDPLRVFQTTVSGIANALEAASQLDGLRRFVNVSSCLVAGPPQRPGPLKEADAFPLPAGLLHTVYADAKRAAEMTAAIFRSQYRMPVSTVRPFTLTGAYQELDRPWAINSFLRDVLTGSEIRIHGDGSARRSYLYGADAAWWTLAALAKGVDGEVYNLGSATPVTHNELVRLIGEQVSPKPRVVLNTAPNRQQQDDDLYPDISFTVRRLGVSETCPLEQTVEKAYRWFAAPQTIQTHAN</sequence>
<evidence type="ECO:0000313" key="4">
    <source>
        <dbReference type="EMBL" id="MBV6325653.1"/>
    </source>
</evidence>
<dbReference type="EMBL" id="JALJZU010000034">
    <property type="protein sequence ID" value="MCP2012800.1"/>
    <property type="molecule type" value="Genomic_DNA"/>
</dbReference>
<organism evidence="4 6">
    <name type="scientific">Duganella violaceipulchra</name>
    <dbReference type="NCBI Taxonomy" id="2849652"/>
    <lineage>
        <taxon>Bacteria</taxon>
        <taxon>Pseudomonadati</taxon>
        <taxon>Pseudomonadota</taxon>
        <taxon>Betaproteobacteria</taxon>
        <taxon>Burkholderiales</taxon>
        <taxon>Oxalobacteraceae</taxon>
        <taxon>Telluria group</taxon>
        <taxon>Duganella</taxon>
    </lineage>
</organism>
<dbReference type="AlphaFoldDB" id="A0AA41HBW3"/>
<dbReference type="PANTHER" id="PTHR43000">
    <property type="entry name" value="DTDP-D-GLUCOSE 4,6-DEHYDRATASE-RELATED"/>
    <property type="match status" value="1"/>
</dbReference>
<dbReference type="EC" id="4.2.1.46" evidence="5"/>
<evidence type="ECO:0000313" key="7">
    <source>
        <dbReference type="Proteomes" id="UP001162889"/>
    </source>
</evidence>
<evidence type="ECO:0000313" key="6">
    <source>
        <dbReference type="Proteomes" id="UP001155901"/>
    </source>
</evidence>
<comment type="pathway">
    <text evidence="1">Bacterial outer membrane biogenesis; LPS O-antigen biosynthesis.</text>
</comment>
<accession>A0AA41HBW3</accession>
<evidence type="ECO:0000256" key="2">
    <source>
        <dbReference type="ARBA" id="ARBA00007637"/>
    </source>
</evidence>
<dbReference type="Proteomes" id="UP001162889">
    <property type="component" value="Unassembled WGS sequence"/>
</dbReference>
<dbReference type="InterPro" id="IPR001509">
    <property type="entry name" value="Epimerase_deHydtase"/>
</dbReference>
<dbReference type="EMBL" id="JAHTGR010000043">
    <property type="protein sequence ID" value="MBV6325653.1"/>
    <property type="molecule type" value="Genomic_DNA"/>
</dbReference>
<evidence type="ECO:0000259" key="3">
    <source>
        <dbReference type="Pfam" id="PF01370"/>
    </source>
</evidence>
<keyword evidence="5" id="KW-0456">Lyase</keyword>
<protein>
    <submittedName>
        <fullName evidence="4">NAD(P)-dependent oxidoreductase</fullName>
    </submittedName>
    <submittedName>
        <fullName evidence="5">dTDP-glucose 4,6-dehydratase</fullName>
        <ecNumber evidence="5">4.2.1.46</ecNumber>
    </submittedName>
</protein>
<dbReference type="RefSeq" id="WP_217946564.1">
    <property type="nucleotide sequence ID" value="NZ_JAHTGR010000043.1"/>
</dbReference>
<proteinExistence type="inferred from homology"/>
<feature type="domain" description="NAD-dependent epimerase/dehydratase" evidence="3">
    <location>
        <begin position="32"/>
        <end position="277"/>
    </location>
</feature>
<comment type="caution">
    <text evidence="4">The sequence shown here is derived from an EMBL/GenBank/DDBJ whole genome shotgun (WGS) entry which is preliminary data.</text>
</comment>
<name>A0AA41HBW3_9BURK</name>
<reference evidence="4" key="1">
    <citation type="submission" date="2021-07" db="EMBL/GenBank/DDBJ databases">
        <title>Characterization of violacein-producing bacteria and related species.</title>
        <authorList>
            <person name="Wilson H.S."/>
            <person name="De Leon M.E."/>
        </authorList>
    </citation>
    <scope>NUCLEOTIDE SEQUENCE</scope>
    <source>
        <strain evidence="4">HSC-15S17</strain>
    </source>
</reference>
<evidence type="ECO:0000256" key="1">
    <source>
        <dbReference type="ARBA" id="ARBA00005125"/>
    </source>
</evidence>
<comment type="similarity">
    <text evidence="2">Belongs to the NAD(P)-dependent epimerase/dehydratase family.</text>
</comment>
<reference evidence="5" key="2">
    <citation type="submission" date="2022-03" db="EMBL/GenBank/DDBJ databases">
        <title>Genome Encyclopedia of Bacteria and Archaea VI: Functional Genomics of Type Strains.</title>
        <authorList>
            <person name="Whitman W."/>
        </authorList>
    </citation>
    <scope>NUCLEOTIDE SEQUENCE</scope>
    <source>
        <strain evidence="5">HSC-15S17</strain>
    </source>
</reference>